<organism evidence="8 9">
    <name type="scientific">Labrys okinawensis</name>
    <dbReference type="NCBI Taxonomy" id="346911"/>
    <lineage>
        <taxon>Bacteria</taxon>
        <taxon>Pseudomonadati</taxon>
        <taxon>Pseudomonadota</taxon>
        <taxon>Alphaproteobacteria</taxon>
        <taxon>Hyphomicrobiales</taxon>
        <taxon>Xanthobacteraceae</taxon>
        <taxon>Labrys</taxon>
    </lineage>
</organism>
<reference evidence="8 9" key="1">
    <citation type="submission" date="2018-02" db="EMBL/GenBank/DDBJ databases">
        <title>Whole genome sequencing of endophytic bacterium.</title>
        <authorList>
            <person name="Eedara R."/>
            <person name="Podile A.R."/>
        </authorList>
    </citation>
    <scope>NUCLEOTIDE SEQUENCE [LARGE SCALE GENOMIC DNA]</scope>
    <source>
        <strain evidence="8 9">RP1T</strain>
    </source>
</reference>
<protein>
    <submittedName>
        <fullName evidence="8">Efflux transporter periplasmic adaptor subunit</fullName>
    </submittedName>
</protein>
<dbReference type="Gene3D" id="2.40.50.100">
    <property type="match status" value="1"/>
</dbReference>
<evidence type="ECO:0000256" key="3">
    <source>
        <dbReference type="ARBA" id="ARBA00022989"/>
    </source>
</evidence>
<dbReference type="InterPro" id="IPR050393">
    <property type="entry name" value="MFP_Efflux_Pump"/>
</dbReference>
<comment type="caution">
    <text evidence="8">The sequence shown here is derived from an EMBL/GenBank/DDBJ whole genome shotgun (WGS) entry which is preliminary data.</text>
</comment>
<accession>A0A2S9Q503</accession>
<dbReference type="SUPFAM" id="SSF111369">
    <property type="entry name" value="HlyD-like secretion proteins"/>
    <property type="match status" value="1"/>
</dbReference>
<keyword evidence="4" id="KW-0472">Membrane</keyword>
<dbReference type="InterPro" id="IPR058625">
    <property type="entry name" value="MdtA-like_BSH"/>
</dbReference>
<dbReference type="AlphaFoldDB" id="A0A2S9Q503"/>
<evidence type="ECO:0000259" key="7">
    <source>
        <dbReference type="Pfam" id="PF25963"/>
    </source>
</evidence>
<feature type="compositionally biased region" description="Polar residues" evidence="5">
    <location>
        <begin position="285"/>
        <end position="294"/>
    </location>
</feature>
<dbReference type="InterPro" id="IPR058634">
    <property type="entry name" value="AaeA-lik-b-barrel"/>
</dbReference>
<evidence type="ECO:0000256" key="1">
    <source>
        <dbReference type="ARBA" id="ARBA00009477"/>
    </source>
</evidence>
<keyword evidence="9" id="KW-1185">Reference proteome</keyword>
<dbReference type="GO" id="GO:0016020">
    <property type="term" value="C:membrane"/>
    <property type="evidence" value="ECO:0007669"/>
    <property type="project" value="InterPro"/>
</dbReference>
<evidence type="ECO:0000313" key="9">
    <source>
        <dbReference type="Proteomes" id="UP000237682"/>
    </source>
</evidence>
<keyword evidence="3" id="KW-1133">Transmembrane helix</keyword>
<name>A0A2S9Q503_9HYPH</name>
<dbReference type="PANTHER" id="PTHR30367:SF12">
    <property type="entry name" value="P-HYDROXYBENZOIC ACID EFFLUX PUMP SUBUNIT AAEA"/>
    <property type="match status" value="1"/>
</dbReference>
<dbReference type="NCBIfam" id="TIGR01730">
    <property type="entry name" value="RND_mfp"/>
    <property type="match status" value="1"/>
</dbReference>
<evidence type="ECO:0000256" key="4">
    <source>
        <dbReference type="ARBA" id="ARBA00023136"/>
    </source>
</evidence>
<sequence>MKRFFASLGRVLITLIVVALAAGFGWRLWDYYMNDPWTRDGHVRADIVGVTPDVSGLVSEVLVRDNQQVHRGDILVRIDPKRFELALQQADAAVSGTRATLEQAKRDYARYSELGKDVASAQKIEQALASQDVASANYQQALANQAVAKLNLDRSEIKAPVNGVITNFSLNPGDYVTAGKAVTALLDTDSLRVEGYFEETKLPRIAIGDPVDIHLMGQPTVITGHVESIAGGIEDRERSDGSNLLANINPTFSWVRLAQRVPIRVALDKLPEGFRLVAGQTATVTVKSKPSQASAGGPAGTSRS</sequence>
<keyword evidence="2" id="KW-0812">Transmembrane</keyword>
<dbReference type="Pfam" id="PF25963">
    <property type="entry name" value="Beta-barrel_AAEA"/>
    <property type="match status" value="1"/>
</dbReference>
<dbReference type="Pfam" id="PF25917">
    <property type="entry name" value="BSH_RND"/>
    <property type="match status" value="1"/>
</dbReference>
<evidence type="ECO:0000256" key="2">
    <source>
        <dbReference type="ARBA" id="ARBA00022692"/>
    </source>
</evidence>
<dbReference type="Proteomes" id="UP000237682">
    <property type="component" value="Unassembled WGS sequence"/>
</dbReference>
<feature type="region of interest" description="Disordered" evidence="5">
    <location>
        <begin position="285"/>
        <end position="304"/>
    </location>
</feature>
<feature type="domain" description="p-hydroxybenzoic acid efflux pump subunit AaeA-like beta-barrel" evidence="7">
    <location>
        <begin position="190"/>
        <end position="286"/>
    </location>
</feature>
<gene>
    <name evidence="8" type="ORF">C5L14_26695</name>
</gene>
<dbReference type="PANTHER" id="PTHR30367">
    <property type="entry name" value="P-HYDROXYBENZOIC ACID EFFLUX PUMP SUBUNIT AAEA-RELATED"/>
    <property type="match status" value="1"/>
</dbReference>
<dbReference type="GO" id="GO:0022857">
    <property type="term" value="F:transmembrane transporter activity"/>
    <property type="evidence" value="ECO:0007669"/>
    <property type="project" value="InterPro"/>
</dbReference>
<dbReference type="Gene3D" id="2.40.30.170">
    <property type="match status" value="1"/>
</dbReference>
<dbReference type="RefSeq" id="WP_105865101.1">
    <property type="nucleotide sequence ID" value="NZ_PUEJ01000013.1"/>
</dbReference>
<feature type="domain" description="Multidrug resistance protein MdtA-like barrel-sandwich hybrid" evidence="6">
    <location>
        <begin position="47"/>
        <end position="186"/>
    </location>
</feature>
<evidence type="ECO:0000259" key="6">
    <source>
        <dbReference type="Pfam" id="PF25917"/>
    </source>
</evidence>
<dbReference type="OrthoDB" id="9811754at2"/>
<dbReference type="InterPro" id="IPR006143">
    <property type="entry name" value="RND_pump_MFP"/>
</dbReference>
<comment type="similarity">
    <text evidence="1">Belongs to the membrane fusion protein (MFP) (TC 8.A.1) family.</text>
</comment>
<evidence type="ECO:0000313" key="8">
    <source>
        <dbReference type="EMBL" id="PRH84443.1"/>
    </source>
</evidence>
<dbReference type="EMBL" id="PUEJ01000013">
    <property type="protein sequence ID" value="PRH84443.1"/>
    <property type="molecule type" value="Genomic_DNA"/>
</dbReference>
<proteinExistence type="inferred from homology"/>
<evidence type="ECO:0000256" key="5">
    <source>
        <dbReference type="SAM" id="MobiDB-lite"/>
    </source>
</evidence>